<reference evidence="16" key="1">
    <citation type="submission" date="2021-02" db="EMBL/GenBank/DDBJ databases">
        <authorList>
            <person name="Dougan E. K."/>
            <person name="Rhodes N."/>
            <person name="Thang M."/>
            <person name="Chan C."/>
        </authorList>
    </citation>
    <scope>NUCLEOTIDE SEQUENCE</scope>
</reference>
<evidence type="ECO:0000256" key="12">
    <source>
        <dbReference type="ARBA" id="ARBA00043086"/>
    </source>
</evidence>
<evidence type="ECO:0000256" key="3">
    <source>
        <dbReference type="ARBA" id="ARBA00012700"/>
    </source>
</evidence>
<keyword evidence="17" id="KW-1185">Reference proteome</keyword>
<keyword evidence="14" id="KW-0175">Coiled coil</keyword>
<evidence type="ECO:0000256" key="2">
    <source>
        <dbReference type="ARBA" id="ARBA00006734"/>
    </source>
</evidence>
<dbReference type="OMA" id="WAIRTFN"/>
<dbReference type="GO" id="GO:0005953">
    <property type="term" value="C:CAAX-protein geranylgeranyltransferase complex"/>
    <property type="evidence" value="ECO:0007669"/>
    <property type="project" value="TreeGrafter"/>
</dbReference>
<dbReference type="Proteomes" id="UP000654075">
    <property type="component" value="Unassembled WGS sequence"/>
</dbReference>
<dbReference type="Gene3D" id="1.25.40.120">
    <property type="entry name" value="Protein prenylyltransferase"/>
    <property type="match status" value="1"/>
</dbReference>
<accession>A0A813FYA8</accession>
<comment type="caution">
    <text evidence="16">The sequence shown here is derived from an EMBL/GenBank/DDBJ whole genome shotgun (WGS) entry which is preliminary data.</text>
</comment>
<evidence type="ECO:0000256" key="11">
    <source>
        <dbReference type="ARBA" id="ARBA00042436"/>
    </source>
</evidence>
<organism evidence="16 17">
    <name type="scientific">Polarella glacialis</name>
    <name type="common">Dinoflagellate</name>
    <dbReference type="NCBI Taxonomy" id="89957"/>
    <lineage>
        <taxon>Eukaryota</taxon>
        <taxon>Sar</taxon>
        <taxon>Alveolata</taxon>
        <taxon>Dinophyceae</taxon>
        <taxon>Suessiales</taxon>
        <taxon>Suessiaceae</taxon>
        <taxon>Polarella</taxon>
    </lineage>
</organism>
<dbReference type="PROSITE" id="PS51147">
    <property type="entry name" value="PFTA"/>
    <property type="match status" value="3"/>
</dbReference>
<dbReference type="SUPFAM" id="SSF48439">
    <property type="entry name" value="Protein prenylyltransferase"/>
    <property type="match status" value="1"/>
</dbReference>
<comment type="similarity">
    <text evidence="2">Belongs to the protein prenyltransferase subunit alpha family.</text>
</comment>
<evidence type="ECO:0000256" key="1">
    <source>
        <dbReference type="ARBA" id="ARBA00001946"/>
    </source>
</evidence>
<keyword evidence="8" id="KW-0460">Magnesium</keyword>
<evidence type="ECO:0000256" key="9">
    <source>
        <dbReference type="ARBA" id="ARBA00040965"/>
    </source>
</evidence>
<protein>
    <recommendedName>
        <fullName evidence="9">Protein farnesyltransferase/geranylgeranyltransferase type-1 subunit alpha</fullName>
        <ecNumber evidence="4">2.5.1.58</ecNumber>
        <ecNumber evidence="3">2.5.1.59</ecNumber>
    </recommendedName>
    <alternativeName>
        <fullName evidence="12">CAAX farnesyltransferase subunit alpha</fullName>
    </alternativeName>
    <alternativeName>
        <fullName evidence="11">FTase-alpha</fullName>
    </alternativeName>
    <alternativeName>
        <fullName evidence="10">Ras proteins prenyltransferase subunit alpha</fullName>
    </alternativeName>
    <alternativeName>
        <fullName evidence="13">Type I protein geranyl-geranyltransferase subunit alpha</fullName>
    </alternativeName>
</protein>
<evidence type="ECO:0000256" key="4">
    <source>
        <dbReference type="ARBA" id="ARBA00012702"/>
    </source>
</evidence>
<evidence type="ECO:0000256" key="8">
    <source>
        <dbReference type="ARBA" id="ARBA00022842"/>
    </source>
</evidence>
<keyword evidence="7" id="KW-0677">Repeat</keyword>
<keyword evidence="6" id="KW-0808">Transferase</keyword>
<dbReference type="EC" id="2.5.1.59" evidence="3"/>
<dbReference type="EMBL" id="CAJNNV010025662">
    <property type="protein sequence ID" value="CAE8615584.1"/>
    <property type="molecule type" value="Genomic_DNA"/>
</dbReference>
<evidence type="ECO:0000256" key="7">
    <source>
        <dbReference type="ARBA" id="ARBA00022737"/>
    </source>
</evidence>
<keyword evidence="5" id="KW-0637">Prenyltransferase</keyword>
<dbReference type="EC" id="2.5.1.58" evidence="4"/>
<gene>
    <name evidence="16" type="ORF">PGLA1383_LOCUS33298</name>
</gene>
<feature type="region of interest" description="Disordered" evidence="15">
    <location>
        <begin position="1"/>
        <end position="22"/>
    </location>
</feature>
<sequence>MPRDDHEGMQMQLPYSQRPEWQDVTPVPQDDGPEPLAVISYPPGFVEVHDYFRAIQQRGELTLRALWLTADVIEQNSANYTAWYYRRRCLREVKADLYAEHRFTDKWARDCPKNYQVWYHRRWLIMEMAQELRSGGEADAEKEVTELAERELEYHMDCMQVNDDYKNYNGWSHRQFILQKFGLWSKELPFVEELLRDDIRNNSAWNHRHNIVRNECWPVTEAVRQREVDFALNSIRKCASNECSWNYLGAYLGEGEGKVPWTSVPALEALCQEVLALAAGPEHFCRFAVEALANIHEARVEVQDAIQKYETLKAIDKIRVKYWDWRIALLLKKTGG</sequence>
<evidence type="ECO:0000256" key="10">
    <source>
        <dbReference type="ARBA" id="ARBA00041392"/>
    </source>
</evidence>
<dbReference type="InterPro" id="IPR002088">
    <property type="entry name" value="Prenyl_trans_a"/>
</dbReference>
<feature type="coiled-coil region" evidence="14">
    <location>
        <begin position="288"/>
        <end position="315"/>
    </location>
</feature>
<evidence type="ECO:0000256" key="13">
    <source>
        <dbReference type="ARBA" id="ARBA00043219"/>
    </source>
</evidence>
<evidence type="ECO:0000256" key="15">
    <source>
        <dbReference type="SAM" id="MobiDB-lite"/>
    </source>
</evidence>
<name>A0A813FYA8_POLGL</name>
<dbReference type="PANTHER" id="PTHR11129:SF1">
    <property type="entry name" value="PROTEIN FARNESYLTRANSFERASE_GERANYLGERANYLTRANSFERASE TYPE-1 SUBUNIT ALPHA"/>
    <property type="match status" value="1"/>
</dbReference>
<dbReference type="Pfam" id="PF01239">
    <property type="entry name" value="PPTA"/>
    <property type="match status" value="4"/>
</dbReference>
<dbReference type="GO" id="GO:0004662">
    <property type="term" value="F:CAAX-protein geranylgeranyltransferase activity"/>
    <property type="evidence" value="ECO:0007669"/>
    <property type="project" value="UniProtKB-EC"/>
</dbReference>
<dbReference type="OrthoDB" id="272289at2759"/>
<proteinExistence type="inferred from homology"/>
<evidence type="ECO:0000313" key="17">
    <source>
        <dbReference type="Proteomes" id="UP000654075"/>
    </source>
</evidence>
<dbReference type="GO" id="GO:0005965">
    <property type="term" value="C:protein farnesyltransferase complex"/>
    <property type="evidence" value="ECO:0007669"/>
    <property type="project" value="TreeGrafter"/>
</dbReference>
<dbReference type="GO" id="GO:0004660">
    <property type="term" value="F:protein farnesyltransferase activity"/>
    <property type="evidence" value="ECO:0007669"/>
    <property type="project" value="UniProtKB-EC"/>
</dbReference>
<evidence type="ECO:0000256" key="6">
    <source>
        <dbReference type="ARBA" id="ARBA00022679"/>
    </source>
</evidence>
<evidence type="ECO:0000313" key="16">
    <source>
        <dbReference type="EMBL" id="CAE8615584.1"/>
    </source>
</evidence>
<dbReference type="AlphaFoldDB" id="A0A813FYA8"/>
<evidence type="ECO:0000256" key="14">
    <source>
        <dbReference type="SAM" id="Coils"/>
    </source>
</evidence>
<comment type="cofactor">
    <cofactor evidence="1">
        <name>Mg(2+)</name>
        <dbReference type="ChEBI" id="CHEBI:18420"/>
    </cofactor>
</comment>
<evidence type="ECO:0000256" key="5">
    <source>
        <dbReference type="ARBA" id="ARBA00022602"/>
    </source>
</evidence>
<dbReference type="PANTHER" id="PTHR11129">
    <property type="entry name" value="PROTEIN FARNESYLTRANSFERASE ALPHA SUBUNIT/RAB GERANYLGERANYL TRANSFERASE ALPHA SUBUNIT"/>
    <property type="match status" value="1"/>
</dbReference>